<evidence type="ECO:0000313" key="3">
    <source>
        <dbReference type="EMBL" id="KAF7489256.1"/>
    </source>
</evidence>
<protein>
    <recommendedName>
        <fullName evidence="2">RPA-interacting protein C-terminal domain-containing protein</fullName>
    </recommendedName>
</protein>
<proteinExistence type="predicted"/>
<reference evidence="5" key="1">
    <citation type="journal article" date="2020" name="PLoS Negl. Trop. Dis.">
        <title>High-quality nuclear genome for Sarcoptes scabiei-A critical resource for a neglected parasite.</title>
        <authorList>
            <person name="Korhonen P.K."/>
            <person name="Gasser R.B."/>
            <person name="Ma G."/>
            <person name="Wang T."/>
            <person name="Stroehlein A.J."/>
            <person name="Young N.D."/>
            <person name="Ang C.S."/>
            <person name="Fernando D.D."/>
            <person name="Lu H.C."/>
            <person name="Taylor S."/>
            <person name="Reynolds S.L."/>
            <person name="Mofiz E."/>
            <person name="Najaraj S.H."/>
            <person name="Gowda H."/>
            <person name="Madugundu A."/>
            <person name="Renuse S."/>
            <person name="Holt D."/>
            <person name="Pandey A."/>
            <person name="Papenfuss A.T."/>
            <person name="Fischer K."/>
        </authorList>
    </citation>
    <scope>NUCLEOTIDE SEQUENCE [LARGE SCALE GENOMIC DNA]</scope>
</reference>
<dbReference type="InterPro" id="IPR028159">
    <property type="entry name" value="RPA_interact_C_dom"/>
</dbReference>
<organism evidence="3">
    <name type="scientific">Sarcoptes scabiei</name>
    <name type="common">Itch mite</name>
    <name type="synonym">Acarus scabiei</name>
    <dbReference type="NCBI Taxonomy" id="52283"/>
    <lineage>
        <taxon>Eukaryota</taxon>
        <taxon>Metazoa</taxon>
        <taxon>Ecdysozoa</taxon>
        <taxon>Arthropoda</taxon>
        <taxon>Chelicerata</taxon>
        <taxon>Arachnida</taxon>
        <taxon>Acari</taxon>
        <taxon>Acariformes</taxon>
        <taxon>Sarcoptiformes</taxon>
        <taxon>Astigmata</taxon>
        <taxon>Psoroptidia</taxon>
        <taxon>Sarcoptoidea</taxon>
        <taxon>Sarcoptidae</taxon>
        <taxon>Sarcoptinae</taxon>
        <taxon>Sarcoptes</taxon>
    </lineage>
</organism>
<feature type="domain" description="RPA-interacting protein C-terminal" evidence="2">
    <location>
        <begin position="145"/>
        <end position="231"/>
    </location>
</feature>
<reference evidence="4" key="3">
    <citation type="submission" date="2022-06" db="UniProtKB">
        <authorList>
            <consortium name="EnsemblMetazoa"/>
        </authorList>
    </citation>
    <scope>IDENTIFICATION</scope>
</reference>
<dbReference type="EMBL" id="WVUK01000065">
    <property type="protein sequence ID" value="KAF7489256.1"/>
    <property type="molecule type" value="Genomic_DNA"/>
</dbReference>
<gene>
    <name evidence="3" type="ORF">SSS_5672</name>
</gene>
<dbReference type="EnsemblMetazoa" id="SSS_5672s_mrna">
    <property type="protein sequence ID" value="KAF7489256.1"/>
    <property type="gene ID" value="SSS_5672"/>
</dbReference>
<sequence>MESTMEIDQYSPRRLHKLRTPGSSGKKFRNYRCDLFKNGHVSPRWMMNYREKCLDELNIRRKERQYQLISKFRNQAIINDQDEEIQQVMQNVWKQSDYCDDFNPQEYHGLFEQLKSELIQEENDYWQHLDDEIEDELLADQFSVVCMSCLKSNLKLESKSINESLIYCDNCSFKLSLKFKLTGEQFFELINQHLDHHSANCSHRIEFIPLSIETLDHRDNVQLVCKKCKFDRLLFNHIPHRTESFYY</sequence>
<keyword evidence="5" id="KW-1185">Reference proteome</keyword>
<accession>A0A834VA94</accession>
<dbReference type="OrthoDB" id="435311at2759"/>
<evidence type="ECO:0000256" key="1">
    <source>
        <dbReference type="SAM" id="MobiDB-lite"/>
    </source>
</evidence>
<dbReference type="Pfam" id="PF14768">
    <property type="entry name" value="RPA_interact_C"/>
    <property type="match status" value="1"/>
</dbReference>
<dbReference type="Proteomes" id="UP000070412">
    <property type="component" value="Unassembled WGS sequence"/>
</dbReference>
<reference evidence="3" key="2">
    <citation type="submission" date="2020-01" db="EMBL/GenBank/DDBJ databases">
        <authorList>
            <person name="Korhonen P.K.K."/>
            <person name="Guangxu M.G."/>
            <person name="Wang T.W."/>
            <person name="Stroehlein A.J.S."/>
            <person name="Young N.D."/>
            <person name="Ang C.-S.A."/>
            <person name="Fernando D.W.F."/>
            <person name="Lu H.L."/>
            <person name="Taylor S.T."/>
            <person name="Ehtesham M.E.M."/>
            <person name="Najaraj S.H.N."/>
            <person name="Harsha G.H.G."/>
            <person name="Madugundu A.M."/>
            <person name="Renuse S.R."/>
            <person name="Holt D.H."/>
            <person name="Pandey A.P."/>
            <person name="Papenfuss A.P."/>
            <person name="Gasser R.B.G."/>
            <person name="Fischer K.F."/>
        </authorList>
    </citation>
    <scope>NUCLEOTIDE SEQUENCE</scope>
    <source>
        <strain evidence="3">SSS_KF_BRIS2020</strain>
    </source>
</reference>
<evidence type="ECO:0000259" key="2">
    <source>
        <dbReference type="Pfam" id="PF14768"/>
    </source>
</evidence>
<feature type="region of interest" description="Disordered" evidence="1">
    <location>
        <begin position="1"/>
        <end position="23"/>
    </location>
</feature>
<evidence type="ECO:0000313" key="4">
    <source>
        <dbReference type="EnsemblMetazoa" id="KAF7489256.1"/>
    </source>
</evidence>
<name>A0A834VA94_SARSC</name>
<evidence type="ECO:0000313" key="5">
    <source>
        <dbReference type="Proteomes" id="UP000070412"/>
    </source>
</evidence>
<dbReference type="AlphaFoldDB" id="A0A834VA94"/>